<dbReference type="Gene3D" id="3.90.650.10">
    <property type="entry name" value="PurM-like C-terminal domain"/>
    <property type="match status" value="1"/>
</dbReference>
<evidence type="ECO:0000256" key="3">
    <source>
        <dbReference type="ARBA" id="ARBA00010280"/>
    </source>
</evidence>
<dbReference type="PANTHER" id="PTHR10520">
    <property type="entry name" value="TRIFUNCTIONAL PURINE BIOSYNTHETIC PROTEIN ADENOSINE-3-RELATED"/>
    <property type="match status" value="1"/>
</dbReference>
<evidence type="ECO:0000256" key="12">
    <source>
        <dbReference type="ARBA" id="ARBA00032931"/>
    </source>
</evidence>
<evidence type="ECO:0000313" key="19">
    <source>
        <dbReference type="Proteomes" id="UP000637695"/>
    </source>
</evidence>
<gene>
    <name evidence="15 18" type="primary">purM</name>
    <name evidence="18" type="ORF">GCM10010885_18720</name>
</gene>
<dbReference type="PANTHER" id="PTHR10520:SF12">
    <property type="entry name" value="TRIFUNCTIONAL PURINE BIOSYNTHETIC PROTEIN ADENOSINE-3"/>
    <property type="match status" value="1"/>
</dbReference>
<dbReference type="InterPro" id="IPR016188">
    <property type="entry name" value="PurM-like_N"/>
</dbReference>
<evidence type="ECO:0000256" key="4">
    <source>
        <dbReference type="ARBA" id="ARBA00013047"/>
    </source>
</evidence>
<dbReference type="InterPro" id="IPR004733">
    <property type="entry name" value="PurM_cligase"/>
</dbReference>
<evidence type="ECO:0000256" key="5">
    <source>
        <dbReference type="ARBA" id="ARBA00020367"/>
    </source>
</evidence>
<keyword evidence="6 15" id="KW-0963">Cytoplasm</keyword>
<comment type="subcellular location">
    <subcellularLocation>
        <location evidence="1 15">Cytoplasm</location>
    </subcellularLocation>
</comment>
<feature type="domain" description="PurM-like C-terminal" evidence="17">
    <location>
        <begin position="175"/>
        <end position="337"/>
    </location>
</feature>
<dbReference type="EC" id="6.3.3.1" evidence="4 15"/>
<evidence type="ECO:0000256" key="10">
    <source>
        <dbReference type="ARBA" id="ARBA00022840"/>
    </source>
</evidence>
<dbReference type="GO" id="GO:0005524">
    <property type="term" value="F:ATP binding"/>
    <property type="evidence" value="ECO:0007669"/>
    <property type="project" value="UniProtKB-KW"/>
</dbReference>
<dbReference type="AlphaFoldDB" id="A0A917KG04"/>
<accession>A0A917KG04</accession>
<protein>
    <recommendedName>
        <fullName evidence="5 15">Phosphoribosylformylglycinamidine cyclo-ligase</fullName>
        <ecNumber evidence="4 15">6.3.3.1</ecNumber>
    </recommendedName>
    <alternativeName>
        <fullName evidence="12 15">AIR synthase</fullName>
    </alternativeName>
    <alternativeName>
        <fullName evidence="13 15">AIRS</fullName>
    </alternativeName>
    <alternativeName>
        <fullName evidence="11 15">Phosphoribosyl-aminoimidazole synthetase</fullName>
    </alternativeName>
</protein>
<reference evidence="18" key="1">
    <citation type="journal article" date="2014" name="Int. J. Syst. Evol. Microbiol.">
        <title>Complete genome sequence of Corynebacterium casei LMG S-19264T (=DSM 44701T), isolated from a smear-ripened cheese.</title>
        <authorList>
            <consortium name="US DOE Joint Genome Institute (JGI-PGF)"/>
            <person name="Walter F."/>
            <person name="Albersmeier A."/>
            <person name="Kalinowski J."/>
            <person name="Ruckert C."/>
        </authorList>
    </citation>
    <scope>NUCLEOTIDE SEQUENCE</scope>
    <source>
        <strain evidence="18">JCM 18487</strain>
    </source>
</reference>
<dbReference type="Pfam" id="PF00586">
    <property type="entry name" value="AIRS"/>
    <property type="match status" value="1"/>
</dbReference>
<dbReference type="HAMAP" id="MF_00741">
    <property type="entry name" value="AIRS"/>
    <property type="match status" value="1"/>
</dbReference>
<dbReference type="FunFam" id="3.30.1330.10:FF:000001">
    <property type="entry name" value="Phosphoribosylformylglycinamidine cyclo-ligase"/>
    <property type="match status" value="1"/>
</dbReference>
<evidence type="ECO:0000256" key="6">
    <source>
        <dbReference type="ARBA" id="ARBA00022490"/>
    </source>
</evidence>
<comment type="catalytic activity">
    <reaction evidence="14 15">
        <text>2-formamido-N(1)-(5-O-phospho-beta-D-ribosyl)acetamidine + ATP = 5-amino-1-(5-phospho-beta-D-ribosyl)imidazole + ADP + phosphate + H(+)</text>
        <dbReference type="Rhea" id="RHEA:23032"/>
        <dbReference type="ChEBI" id="CHEBI:15378"/>
        <dbReference type="ChEBI" id="CHEBI:30616"/>
        <dbReference type="ChEBI" id="CHEBI:43474"/>
        <dbReference type="ChEBI" id="CHEBI:137981"/>
        <dbReference type="ChEBI" id="CHEBI:147287"/>
        <dbReference type="ChEBI" id="CHEBI:456216"/>
        <dbReference type="EC" id="6.3.3.1"/>
    </reaction>
</comment>
<dbReference type="EMBL" id="BMOY01000030">
    <property type="protein sequence ID" value="GGJ09834.1"/>
    <property type="molecule type" value="Genomic_DNA"/>
</dbReference>
<name>A0A917KG04_9BACL</name>
<dbReference type="CDD" id="cd02196">
    <property type="entry name" value="PurM"/>
    <property type="match status" value="1"/>
</dbReference>
<keyword evidence="19" id="KW-1185">Reference proteome</keyword>
<dbReference type="NCBIfam" id="TIGR00878">
    <property type="entry name" value="purM"/>
    <property type="match status" value="1"/>
</dbReference>
<evidence type="ECO:0000256" key="13">
    <source>
        <dbReference type="ARBA" id="ARBA00033093"/>
    </source>
</evidence>
<evidence type="ECO:0000259" key="16">
    <source>
        <dbReference type="Pfam" id="PF00586"/>
    </source>
</evidence>
<evidence type="ECO:0000256" key="9">
    <source>
        <dbReference type="ARBA" id="ARBA00022755"/>
    </source>
</evidence>
<sequence>MSGAKRYKAAGVDIDAGNAAAKRYAEIARRTARPEVLAGIGGFAGGFALDLRKYPEPVLVAGTDGVGTKLKIAFALGRHDTIGIDCVAMCVNDILVTGAEPLFFLDYLAVGRLDVETAAAVVRGVAQGCAEAGCALIGGETAEMPGMYAPGEYDVAGFAVGVVNRSDMVDGRDIRPGDVVLGLASSGVHANGYSLVRELVASSGLTWDDVPPGWDEPLGEVLLRPTRIYVRTVLGLRAAGVPVKGMAHITGGGLVDNVPRCLPPGVAAKISLRAWPLPPVFRWLVAESGMSLPEAARVWNLGIGYVLVVDPAAAAAAEARLRAAGETVYRVGEIVPAEPGAAPCVVIEGADG</sequence>
<keyword evidence="7 15" id="KW-0436">Ligase</keyword>
<dbReference type="Pfam" id="PF02769">
    <property type="entry name" value="AIRS_C"/>
    <property type="match status" value="1"/>
</dbReference>
<proteinExistence type="inferred from homology"/>
<evidence type="ECO:0000256" key="14">
    <source>
        <dbReference type="ARBA" id="ARBA00049057"/>
    </source>
</evidence>
<dbReference type="SUPFAM" id="SSF55326">
    <property type="entry name" value="PurM N-terminal domain-like"/>
    <property type="match status" value="1"/>
</dbReference>
<dbReference type="FunFam" id="3.90.650.10:FF:000011">
    <property type="entry name" value="Phosphoribosylformylglycinamidine cyclo-ligase"/>
    <property type="match status" value="1"/>
</dbReference>
<dbReference type="GO" id="GO:0004641">
    <property type="term" value="F:phosphoribosylformylglycinamidine cyclo-ligase activity"/>
    <property type="evidence" value="ECO:0007669"/>
    <property type="project" value="UniProtKB-UniRule"/>
</dbReference>
<comment type="similarity">
    <text evidence="3 15">Belongs to the AIR synthase family.</text>
</comment>
<dbReference type="InterPro" id="IPR010918">
    <property type="entry name" value="PurM-like_C_dom"/>
</dbReference>
<dbReference type="GO" id="GO:0006189">
    <property type="term" value="P:'de novo' IMP biosynthetic process"/>
    <property type="evidence" value="ECO:0007669"/>
    <property type="project" value="UniProtKB-UniRule"/>
</dbReference>
<dbReference type="InterPro" id="IPR036921">
    <property type="entry name" value="PurM-like_N_sf"/>
</dbReference>
<keyword evidence="10 15" id="KW-0067">ATP-binding</keyword>
<evidence type="ECO:0000256" key="2">
    <source>
        <dbReference type="ARBA" id="ARBA00004686"/>
    </source>
</evidence>
<evidence type="ECO:0000256" key="8">
    <source>
        <dbReference type="ARBA" id="ARBA00022741"/>
    </source>
</evidence>
<evidence type="ECO:0000256" key="1">
    <source>
        <dbReference type="ARBA" id="ARBA00004496"/>
    </source>
</evidence>
<dbReference type="RefSeq" id="WP_188882651.1">
    <property type="nucleotide sequence ID" value="NZ_BMOY01000030.1"/>
</dbReference>
<comment type="pathway">
    <text evidence="2 15">Purine metabolism; IMP biosynthesis via de novo pathway; 5-amino-1-(5-phospho-D-ribosyl)imidazole from N(2)-formyl-N(1)-(5-phospho-D-ribosyl)glycinamide: step 2/2.</text>
</comment>
<dbReference type="GO" id="GO:0046084">
    <property type="term" value="P:adenine biosynthetic process"/>
    <property type="evidence" value="ECO:0007669"/>
    <property type="project" value="TreeGrafter"/>
</dbReference>
<reference evidence="18" key="2">
    <citation type="submission" date="2020-09" db="EMBL/GenBank/DDBJ databases">
        <authorList>
            <person name="Sun Q."/>
            <person name="Ohkuma M."/>
        </authorList>
    </citation>
    <scope>NUCLEOTIDE SEQUENCE</scope>
    <source>
        <strain evidence="18">JCM 18487</strain>
    </source>
</reference>
<dbReference type="Proteomes" id="UP000637695">
    <property type="component" value="Unassembled WGS sequence"/>
</dbReference>
<evidence type="ECO:0000259" key="17">
    <source>
        <dbReference type="Pfam" id="PF02769"/>
    </source>
</evidence>
<feature type="domain" description="PurM-like N-terminal" evidence="16">
    <location>
        <begin position="58"/>
        <end position="163"/>
    </location>
</feature>
<evidence type="ECO:0000256" key="15">
    <source>
        <dbReference type="HAMAP-Rule" id="MF_00741"/>
    </source>
</evidence>
<comment type="caution">
    <text evidence="18">The sequence shown here is derived from an EMBL/GenBank/DDBJ whole genome shotgun (WGS) entry which is preliminary data.</text>
</comment>
<dbReference type="SUPFAM" id="SSF56042">
    <property type="entry name" value="PurM C-terminal domain-like"/>
    <property type="match status" value="1"/>
</dbReference>
<keyword evidence="9 15" id="KW-0658">Purine biosynthesis</keyword>
<evidence type="ECO:0000256" key="11">
    <source>
        <dbReference type="ARBA" id="ARBA00031908"/>
    </source>
</evidence>
<dbReference type="GO" id="GO:0004637">
    <property type="term" value="F:phosphoribosylamine-glycine ligase activity"/>
    <property type="evidence" value="ECO:0007669"/>
    <property type="project" value="TreeGrafter"/>
</dbReference>
<keyword evidence="8 15" id="KW-0547">Nucleotide-binding</keyword>
<evidence type="ECO:0000313" key="18">
    <source>
        <dbReference type="EMBL" id="GGJ09834.1"/>
    </source>
</evidence>
<dbReference type="GO" id="GO:0005829">
    <property type="term" value="C:cytosol"/>
    <property type="evidence" value="ECO:0007669"/>
    <property type="project" value="TreeGrafter"/>
</dbReference>
<organism evidence="18 19">
    <name type="scientific">Alicyclobacillus cellulosilyticus</name>
    <dbReference type="NCBI Taxonomy" id="1003997"/>
    <lineage>
        <taxon>Bacteria</taxon>
        <taxon>Bacillati</taxon>
        <taxon>Bacillota</taxon>
        <taxon>Bacilli</taxon>
        <taxon>Bacillales</taxon>
        <taxon>Alicyclobacillaceae</taxon>
        <taxon>Alicyclobacillus</taxon>
    </lineage>
</organism>
<evidence type="ECO:0000256" key="7">
    <source>
        <dbReference type="ARBA" id="ARBA00022598"/>
    </source>
</evidence>
<dbReference type="Gene3D" id="3.30.1330.10">
    <property type="entry name" value="PurM-like, N-terminal domain"/>
    <property type="match status" value="1"/>
</dbReference>
<dbReference type="InterPro" id="IPR036676">
    <property type="entry name" value="PurM-like_C_sf"/>
</dbReference>